<dbReference type="InterPro" id="IPR009875">
    <property type="entry name" value="PilZ_domain"/>
</dbReference>
<evidence type="ECO:0000259" key="1">
    <source>
        <dbReference type="Pfam" id="PF07238"/>
    </source>
</evidence>
<sequence>MPAPTKRDVRRSVQQTGWVTLEGGFAARECVVHDLSTTGAKLTVSDSSVLSGRVRLAFSRDASKGRKCQVVWRRGRSFGVKFVK</sequence>
<proteinExistence type="predicted"/>
<dbReference type="Gene3D" id="2.40.10.220">
    <property type="entry name" value="predicted glycosyltransferase like domains"/>
    <property type="match status" value="1"/>
</dbReference>
<dbReference type="RefSeq" id="WP_072825068.1">
    <property type="nucleotide sequence ID" value="NZ_LT670849.1"/>
</dbReference>
<protein>
    <submittedName>
        <fullName evidence="2">PilZ domain-containing protein</fullName>
    </submittedName>
</protein>
<reference evidence="3" key="1">
    <citation type="submission" date="2016-11" db="EMBL/GenBank/DDBJ databases">
        <authorList>
            <person name="Varghese N."/>
            <person name="Submissions S."/>
        </authorList>
    </citation>
    <scope>NUCLEOTIDE SEQUENCE [LARGE SCALE GENOMIC DNA]</scope>
    <source>
        <strain evidence="3">GAS401</strain>
    </source>
</reference>
<gene>
    <name evidence="2" type="ORF">SAMN05444170_7010</name>
</gene>
<dbReference type="SUPFAM" id="SSF141371">
    <property type="entry name" value="PilZ domain-like"/>
    <property type="match status" value="1"/>
</dbReference>
<dbReference type="GO" id="GO:0035438">
    <property type="term" value="F:cyclic-di-GMP binding"/>
    <property type="evidence" value="ECO:0007669"/>
    <property type="project" value="InterPro"/>
</dbReference>
<evidence type="ECO:0000313" key="2">
    <source>
        <dbReference type="EMBL" id="SHN87119.1"/>
    </source>
</evidence>
<dbReference type="OrthoDB" id="8479831at2"/>
<dbReference type="EMBL" id="LT670849">
    <property type="protein sequence ID" value="SHN87119.1"/>
    <property type="molecule type" value="Genomic_DNA"/>
</dbReference>
<name>A0A1M7UVX3_9BRAD</name>
<evidence type="ECO:0000313" key="3">
    <source>
        <dbReference type="Proteomes" id="UP000184096"/>
    </source>
</evidence>
<feature type="domain" description="PilZ" evidence="1">
    <location>
        <begin position="10"/>
        <end position="83"/>
    </location>
</feature>
<dbReference type="AlphaFoldDB" id="A0A1M7UVX3"/>
<dbReference type="Pfam" id="PF07238">
    <property type="entry name" value="PilZ"/>
    <property type="match status" value="1"/>
</dbReference>
<accession>A0A1M7UVX3</accession>
<dbReference type="Proteomes" id="UP000184096">
    <property type="component" value="Chromosome I"/>
</dbReference>
<keyword evidence="3" id="KW-1185">Reference proteome</keyword>
<organism evidence="2 3">
    <name type="scientific">Bradyrhizobium erythrophlei</name>
    <dbReference type="NCBI Taxonomy" id="1437360"/>
    <lineage>
        <taxon>Bacteria</taxon>
        <taxon>Pseudomonadati</taxon>
        <taxon>Pseudomonadota</taxon>
        <taxon>Alphaproteobacteria</taxon>
        <taxon>Hyphomicrobiales</taxon>
        <taxon>Nitrobacteraceae</taxon>
        <taxon>Bradyrhizobium</taxon>
    </lineage>
</organism>